<dbReference type="InterPro" id="IPR036388">
    <property type="entry name" value="WH-like_DNA-bd_sf"/>
</dbReference>
<keyword evidence="3" id="KW-0238">DNA-binding</keyword>
<dbReference type="AlphaFoldDB" id="A0A412G370"/>
<dbReference type="Gene3D" id="1.10.10.10">
    <property type="entry name" value="Winged helix-like DNA-binding domain superfamily/Winged helix DNA-binding domain"/>
    <property type="match status" value="1"/>
</dbReference>
<evidence type="ECO:0000256" key="3">
    <source>
        <dbReference type="ARBA" id="ARBA00023125"/>
    </source>
</evidence>
<dbReference type="SUPFAM" id="SSF46785">
    <property type="entry name" value="Winged helix' DNA-binding domain"/>
    <property type="match status" value="1"/>
</dbReference>
<dbReference type="PANTHER" id="PTHR30346:SF28">
    <property type="entry name" value="HTH-TYPE TRANSCRIPTIONAL REGULATOR CYNR"/>
    <property type="match status" value="1"/>
</dbReference>
<comment type="similarity">
    <text evidence="1">Belongs to the LysR transcriptional regulatory family.</text>
</comment>
<accession>A0A412G370</accession>
<evidence type="ECO:0000313" key="7">
    <source>
        <dbReference type="Proteomes" id="UP000284178"/>
    </source>
</evidence>
<reference evidence="6 7" key="1">
    <citation type="submission" date="2018-08" db="EMBL/GenBank/DDBJ databases">
        <title>A genome reference for cultivated species of the human gut microbiota.</title>
        <authorList>
            <person name="Zou Y."/>
            <person name="Xue W."/>
            <person name="Luo G."/>
        </authorList>
    </citation>
    <scope>NUCLEOTIDE SEQUENCE [LARGE SCALE GENOMIC DNA]</scope>
    <source>
        <strain evidence="6 7">AF24-29</strain>
    </source>
</reference>
<dbReference type="GO" id="GO:0003700">
    <property type="term" value="F:DNA-binding transcription factor activity"/>
    <property type="evidence" value="ECO:0007669"/>
    <property type="project" value="InterPro"/>
</dbReference>
<evidence type="ECO:0000313" key="6">
    <source>
        <dbReference type="EMBL" id="RGR74880.1"/>
    </source>
</evidence>
<proteinExistence type="inferred from homology"/>
<dbReference type="InterPro" id="IPR000847">
    <property type="entry name" value="LysR_HTH_N"/>
</dbReference>
<name>A0A412G370_9FIRM</name>
<dbReference type="FunFam" id="1.10.10.10:FF:000001">
    <property type="entry name" value="LysR family transcriptional regulator"/>
    <property type="match status" value="1"/>
</dbReference>
<evidence type="ECO:0000256" key="1">
    <source>
        <dbReference type="ARBA" id="ARBA00009437"/>
    </source>
</evidence>
<keyword evidence="7" id="KW-1185">Reference proteome</keyword>
<protein>
    <submittedName>
        <fullName evidence="6">LysR family transcriptional regulator</fullName>
    </submittedName>
</protein>
<dbReference type="Gene3D" id="3.40.190.290">
    <property type="match status" value="1"/>
</dbReference>
<dbReference type="GeneID" id="83015204"/>
<dbReference type="GO" id="GO:0003677">
    <property type="term" value="F:DNA binding"/>
    <property type="evidence" value="ECO:0007669"/>
    <property type="project" value="UniProtKB-KW"/>
</dbReference>
<keyword evidence="2" id="KW-0805">Transcription regulation</keyword>
<dbReference type="Pfam" id="PF00126">
    <property type="entry name" value="HTH_1"/>
    <property type="match status" value="1"/>
</dbReference>
<organism evidence="6 7">
    <name type="scientific">Holdemania filiformis</name>
    <dbReference type="NCBI Taxonomy" id="61171"/>
    <lineage>
        <taxon>Bacteria</taxon>
        <taxon>Bacillati</taxon>
        <taxon>Bacillota</taxon>
        <taxon>Erysipelotrichia</taxon>
        <taxon>Erysipelotrichales</taxon>
        <taxon>Erysipelotrichaceae</taxon>
        <taxon>Holdemania</taxon>
    </lineage>
</organism>
<dbReference type="Proteomes" id="UP000284178">
    <property type="component" value="Unassembled WGS sequence"/>
</dbReference>
<dbReference type="RefSeq" id="WP_117894679.1">
    <property type="nucleotide sequence ID" value="NZ_CABJCV010000007.1"/>
</dbReference>
<gene>
    <name evidence="6" type="ORF">DWY25_07270</name>
</gene>
<dbReference type="PROSITE" id="PS50931">
    <property type="entry name" value="HTH_LYSR"/>
    <property type="match status" value="1"/>
</dbReference>
<comment type="caution">
    <text evidence="6">The sequence shown here is derived from an EMBL/GenBank/DDBJ whole genome shotgun (WGS) entry which is preliminary data.</text>
</comment>
<evidence type="ECO:0000256" key="2">
    <source>
        <dbReference type="ARBA" id="ARBA00023015"/>
    </source>
</evidence>
<dbReference type="SUPFAM" id="SSF53850">
    <property type="entry name" value="Periplasmic binding protein-like II"/>
    <property type="match status" value="1"/>
</dbReference>
<keyword evidence="4" id="KW-0804">Transcription</keyword>
<dbReference type="InterPro" id="IPR036390">
    <property type="entry name" value="WH_DNA-bd_sf"/>
</dbReference>
<dbReference type="PRINTS" id="PR00039">
    <property type="entry name" value="HTHLYSR"/>
</dbReference>
<dbReference type="InterPro" id="IPR005119">
    <property type="entry name" value="LysR_subst-bd"/>
</dbReference>
<evidence type="ECO:0000259" key="5">
    <source>
        <dbReference type="PROSITE" id="PS50931"/>
    </source>
</evidence>
<dbReference type="GO" id="GO:0032993">
    <property type="term" value="C:protein-DNA complex"/>
    <property type="evidence" value="ECO:0007669"/>
    <property type="project" value="TreeGrafter"/>
</dbReference>
<feature type="domain" description="HTH lysR-type" evidence="5">
    <location>
        <begin position="1"/>
        <end position="58"/>
    </location>
</feature>
<dbReference type="EMBL" id="QRUP01000007">
    <property type="protein sequence ID" value="RGR74880.1"/>
    <property type="molecule type" value="Genomic_DNA"/>
</dbReference>
<dbReference type="PANTHER" id="PTHR30346">
    <property type="entry name" value="TRANSCRIPTIONAL DUAL REGULATOR HCAR-RELATED"/>
    <property type="match status" value="1"/>
</dbReference>
<dbReference type="Pfam" id="PF03466">
    <property type="entry name" value="LysR_substrate"/>
    <property type="match status" value="1"/>
</dbReference>
<sequence>MELTQLRYFAAVAELQHVTRAAERMHVAQPAITKSIHRLEDELGVPLIASRGRNIVLTDYGCALYGMLREPLTALDQIPDQMQQLARRSACTLHINVLAASRAVTDAVIAYKHDHSEILFSIMQNELTQICDLSVDTLTEKRSAPETAENTVSFQEQILLAVPSHSLYSGLHSIDLKELKEEGFICLAGNRKFRKICDQFCQMAGFHPKIIFESDSPATVRNLIGAGSGIGFWPEHTWGAVGEDVKLIPIANPQCCRELQISLHPQDSARTALVHPFYHYLIHYFESLFEA</sequence>
<evidence type="ECO:0000256" key="4">
    <source>
        <dbReference type="ARBA" id="ARBA00023163"/>
    </source>
</evidence>